<dbReference type="STRING" id="1183438.GKIL_1839"/>
<feature type="transmembrane region" description="Helical" evidence="9">
    <location>
        <begin position="272"/>
        <end position="295"/>
    </location>
</feature>
<dbReference type="NCBIfam" id="TIGR00378">
    <property type="entry name" value="cax"/>
    <property type="match status" value="1"/>
</dbReference>
<keyword evidence="4 9" id="KW-0812">Transmembrane</keyword>
<keyword evidence="2 9" id="KW-0813">Transport</keyword>
<dbReference type="Proteomes" id="UP000017396">
    <property type="component" value="Chromosome"/>
</dbReference>
<dbReference type="RefSeq" id="WP_023173210.1">
    <property type="nucleotide sequence ID" value="NC_022600.1"/>
</dbReference>
<evidence type="ECO:0000313" key="11">
    <source>
        <dbReference type="EMBL" id="AGY58085.1"/>
    </source>
</evidence>
<evidence type="ECO:0000256" key="5">
    <source>
        <dbReference type="ARBA" id="ARBA00022837"/>
    </source>
</evidence>
<feature type="transmembrane region" description="Helical" evidence="9">
    <location>
        <begin position="307"/>
        <end position="326"/>
    </location>
</feature>
<evidence type="ECO:0000256" key="9">
    <source>
        <dbReference type="RuleBase" id="RU365028"/>
    </source>
</evidence>
<dbReference type="EMBL" id="CP003587">
    <property type="protein sequence ID" value="AGY58085.1"/>
    <property type="molecule type" value="Genomic_DNA"/>
</dbReference>
<evidence type="ECO:0000256" key="4">
    <source>
        <dbReference type="ARBA" id="ARBA00022692"/>
    </source>
</evidence>
<comment type="caution">
    <text evidence="9">Lacks conserved residue(s) required for the propagation of feature annotation.</text>
</comment>
<keyword evidence="6 9" id="KW-1133">Transmembrane helix</keyword>
<dbReference type="AlphaFoldDB" id="U5QK74"/>
<dbReference type="GO" id="GO:0015369">
    <property type="term" value="F:calcium:proton antiporter activity"/>
    <property type="evidence" value="ECO:0007669"/>
    <property type="project" value="UniProtKB-UniRule"/>
</dbReference>
<dbReference type="Gene3D" id="1.20.1420.30">
    <property type="entry name" value="NCX, central ion-binding region"/>
    <property type="match status" value="1"/>
</dbReference>
<comment type="function">
    <text evidence="9">Ca(+)/H(+) antiporter that extrudes calcium in exchange for external protons.</text>
</comment>
<dbReference type="InterPro" id="IPR004798">
    <property type="entry name" value="CAX-like"/>
</dbReference>
<dbReference type="OrthoDB" id="9776105at2"/>
<evidence type="ECO:0000259" key="10">
    <source>
        <dbReference type="Pfam" id="PF01699"/>
    </source>
</evidence>
<feature type="transmembrane region" description="Helical" evidence="9">
    <location>
        <begin position="128"/>
        <end position="149"/>
    </location>
</feature>
<keyword evidence="5 9" id="KW-0106">Calcium</keyword>
<dbReference type="PANTHER" id="PTHR31503:SF22">
    <property type="entry name" value="VACUOLAR CALCIUM ION TRANSPORTER"/>
    <property type="match status" value="1"/>
</dbReference>
<dbReference type="InterPro" id="IPR004837">
    <property type="entry name" value="NaCa_Exmemb"/>
</dbReference>
<feature type="domain" description="Sodium/calcium exchanger membrane region" evidence="10">
    <location>
        <begin position="28"/>
        <end position="181"/>
    </location>
</feature>
<dbReference type="InterPro" id="IPR044880">
    <property type="entry name" value="NCX_ion-bd_dom_sf"/>
</dbReference>
<feature type="transmembrane region" description="Helical" evidence="9">
    <location>
        <begin position="161"/>
        <end position="182"/>
    </location>
</feature>
<evidence type="ECO:0000256" key="6">
    <source>
        <dbReference type="ARBA" id="ARBA00022989"/>
    </source>
</evidence>
<feature type="transmembrane region" description="Helical" evidence="9">
    <location>
        <begin position="29"/>
        <end position="46"/>
    </location>
</feature>
<dbReference type="GO" id="GO:0012505">
    <property type="term" value="C:endomembrane system"/>
    <property type="evidence" value="ECO:0007669"/>
    <property type="project" value="UniProtKB-SubCell"/>
</dbReference>
<evidence type="ECO:0000256" key="3">
    <source>
        <dbReference type="ARBA" id="ARBA00022568"/>
    </source>
</evidence>
<dbReference type="GO" id="GO:0006874">
    <property type="term" value="P:intracellular calcium ion homeostasis"/>
    <property type="evidence" value="ECO:0007669"/>
    <property type="project" value="TreeGrafter"/>
</dbReference>
<gene>
    <name evidence="11" type="primary">chaA</name>
    <name evidence="11" type="ORF">GKIL_1839</name>
</gene>
<accession>U5QK74</accession>
<keyword evidence="9" id="KW-0050">Antiport</keyword>
<sequence>MKSNWFFLAMLAFVPVSIAAELLHWDPVVIFTTSVLAIVPLAKFMGQATEEIAVVSGPTIGGLLNATFGNATELIIALVALNAGLYSVVKASLTGSIIGNILLVVGLAVFLGGLKFKEQEFQPIVARLNASLMTLAVIAMLLPAAVHATTPQLVPGAIRNLSLATALILITVYILSLIFSLRTHSYLYELVEGEEEEHPRSKVNVPLAVATLLGATVLIAFESEFLVGAIEKTTSALGLTELFVGVIIVPLVGNAAEHATAVTVAMKNKMDLALTIAIGSSLQIAMFVAPVLVLAGWAMGRPMDLDFNLFEVVAVIVSVTIVNSVASDGRSNWLEGVQLLATYAIVAFAFLFHP</sequence>
<evidence type="ECO:0000256" key="1">
    <source>
        <dbReference type="ARBA" id="ARBA00004127"/>
    </source>
</evidence>
<keyword evidence="12" id="KW-1185">Reference proteome</keyword>
<feature type="transmembrane region" description="Helical" evidence="9">
    <location>
        <begin position="333"/>
        <end position="352"/>
    </location>
</feature>
<dbReference type="PANTHER" id="PTHR31503">
    <property type="entry name" value="VACUOLAR CALCIUM ION TRANSPORTER"/>
    <property type="match status" value="1"/>
</dbReference>
<feature type="transmembrane region" description="Helical" evidence="9">
    <location>
        <begin position="95"/>
        <end position="116"/>
    </location>
</feature>
<evidence type="ECO:0000256" key="7">
    <source>
        <dbReference type="ARBA" id="ARBA00023065"/>
    </source>
</evidence>
<evidence type="ECO:0000256" key="2">
    <source>
        <dbReference type="ARBA" id="ARBA00022448"/>
    </source>
</evidence>
<evidence type="ECO:0000256" key="8">
    <source>
        <dbReference type="ARBA" id="ARBA00023136"/>
    </source>
</evidence>
<feature type="transmembrane region" description="Helical" evidence="9">
    <location>
        <begin position="67"/>
        <end position="89"/>
    </location>
</feature>
<proteinExistence type="inferred from homology"/>
<dbReference type="eggNOG" id="COG0387">
    <property type="taxonomic scope" value="Bacteria"/>
</dbReference>
<name>U5QK74_GLOK1</name>
<evidence type="ECO:0000313" key="12">
    <source>
        <dbReference type="Proteomes" id="UP000017396"/>
    </source>
</evidence>
<keyword evidence="3 9" id="KW-0109">Calcium transport</keyword>
<dbReference type="PATRIC" id="fig|1183438.3.peg.1802"/>
<comment type="similarity">
    <text evidence="9">Belongs to the Ca(2+):cation antiporter (CaCA) (TC 2.A.19) family.</text>
</comment>
<keyword evidence="7 9" id="KW-0406">Ion transport</keyword>
<protein>
    <recommendedName>
        <fullName evidence="9">Ca(2+)/H(+) antiporter</fullName>
    </recommendedName>
</protein>
<feature type="domain" description="Sodium/calcium exchanger membrane region" evidence="10">
    <location>
        <begin position="208"/>
        <end position="351"/>
    </location>
</feature>
<dbReference type="InterPro" id="IPR004713">
    <property type="entry name" value="CaH_exchang"/>
</dbReference>
<dbReference type="Pfam" id="PF01699">
    <property type="entry name" value="Na_Ca_ex"/>
    <property type="match status" value="2"/>
</dbReference>
<reference evidence="11 12" key="1">
    <citation type="journal article" date="2013" name="PLoS ONE">
        <title>Cultivation and Complete Genome Sequencing of Gloeobacter kilaueensis sp. nov., from a Lava Cave in Kilauea Caldera, Hawai'i.</title>
        <authorList>
            <person name="Saw J.H."/>
            <person name="Schatz M."/>
            <person name="Brown M.V."/>
            <person name="Kunkel D.D."/>
            <person name="Foster J.S."/>
            <person name="Shick H."/>
            <person name="Christensen S."/>
            <person name="Hou S."/>
            <person name="Wan X."/>
            <person name="Donachie S.P."/>
        </authorList>
    </citation>
    <scope>NUCLEOTIDE SEQUENCE [LARGE SCALE GENOMIC DNA]</scope>
    <source>
        <strain evidence="12">JS</strain>
    </source>
</reference>
<dbReference type="KEGG" id="glj:GKIL_1839"/>
<dbReference type="GO" id="GO:0016020">
    <property type="term" value="C:membrane"/>
    <property type="evidence" value="ECO:0007669"/>
    <property type="project" value="InterPro"/>
</dbReference>
<feature type="transmembrane region" description="Helical" evidence="9">
    <location>
        <begin position="203"/>
        <end position="221"/>
    </location>
</feature>
<feature type="transmembrane region" description="Helical" evidence="9">
    <location>
        <begin position="233"/>
        <end position="252"/>
    </location>
</feature>
<keyword evidence="8 9" id="KW-0472">Membrane</keyword>
<dbReference type="NCBIfam" id="TIGR00846">
    <property type="entry name" value="caca2"/>
    <property type="match status" value="1"/>
</dbReference>
<comment type="subcellular location">
    <subcellularLocation>
        <location evidence="1">Endomembrane system</location>
        <topology evidence="1">Multi-pass membrane protein</topology>
    </subcellularLocation>
</comment>
<organism evidence="11 12">
    <name type="scientific">Gloeobacter kilaueensis (strain ATCC BAA-2537 / CCAP 1431/1 / ULC 316 / JS1)</name>
    <dbReference type="NCBI Taxonomy" id="1183438"/>
    <lineage>
        <taxon>Bacteria</taxon>
        <taxon>Bacillati</taxon>
        <taxon>Cyanobacteriota</taxon>
        <taxon>Cyanophyceae</taxon>
        <taxon>Gloeobacterales</taxon>
        <taxon>Gloeobacteraceae</taxon>
        <taxon>Gloeobacter</taxon>
    </lineage>
</organism>
<dbReference type="HOGENOM" id="CLU_008721_2_1_3"/>